<evidence type="ECO:0000313" key="3">
    <source>
        <dbReference type="Proteomes" id="UP001386955"/>
    </source>
</evidence>
<organism evidence="2 3">
    <name type="scientific">Psophocarpus tetragonolobus</name>
    <name type="common">Winged bean</name>
    <name type="synonym">Dolichos tetragonolobus</name>
    <dbReference type="NCBI Taxonomy" id="3891"/>
    <lineage>
        <taxon>Eukaryota</taxon>
        <taxon>Viridiplantae</taxon>
        <taxon>Streptophyta</taxon>
        <taxon>Embryophyta</taxon>
        <taxon>Tracheophyta</taxon>
        <taxon>Spermatophyta</taxon>
        <taxon>Magnoliopsida</taxon>
        <taxon>eudicotyledons</taxon>
        <taxon>Gunneridae</taxon>
        <taxon>Pentapetalae</taxon>
        <taxon>rosids</taxon>
        <taxon>fabids</taxon>
        <taxon>Fabales</taxon>
        <taxon>Fabaceae</taxon>
        <taxon>Papilionoideae</taxon>
        <taxon>50 kb inversion clade</taxon>
        <taxon>NPAAA clade</taxon>
        <taxon>indigoferoid/millettioid clade</taxon>
        <taxon>Phaseoleae</taxon>
        <taxon>Psophocarpus</taxon>
    </lineage>
</organism>
<evidence type="ECO:0000256" key="1">
    <source>
        <dbReference type="SAM" id="SignalP"/>
    </source>
</evidence>
<sequence length="124" mass="14299">MISMWLVLYYVWISVTRLLPFLGDSRMIHWGRGRGRATVPEMSEVSTLDLRCQRSGRGAIEDVLRLARGRWCITSTRTGDPSYHCTVTPETKSYLWNVQPSTLLLCLFAVRCFAYTDDLTDFIE</sequence>
<protein>
    <recommendedName>
        <fullName evidence="4">Secreted protein</fullName>
    </recommendedName>
</protein>
<gene>
    <name evidence="2" type="ORF">VNO78_03407</name>
</gene>
<dbReference type="Proteomes" id="UP001386955">
    <property type="component" value="Unassembled WGS sequence"/>
</dbReference>
<keyword evidence="3" id="KW-1185">Reference proteome</keyword>
<comment type="caution">
    <text evidence="2">The sequence shown here is derived from an EMBL/GenBank/DDBJ whole genome shotgun (WGS) entry which is preliminary data.</text>
</comment>
<evidence type="ECO:0000313" key="2">
    <source>
        <dbReference type="EMBL" id="KAK7411962.1"/>
    </source>
</evidence>
<proteinExistence type="predicted"/>
<dbReference type="AlphaFoldDB" id="A0AAN9XWM5"/>
<name>A0AAN9XWM5_PSOTE</name>
<reference evidence="2 3" key="1">
    <citation type="submission" date="2024-01" db="EMBL/GenBank/DDBJ databases">
        <title>The genomes of 5 underutilized Papilionoideae crops provide insights into root nodulation and disease resistanc.</title>
        <authorList>
            <person name="Jiang F."/>
        </authorList>
    </citation>
    <scope>NUCLEOTIDE SEQUENCE [LARGE SCALE GENOMIC DNA]</scope>
    <source>
        <strain evidence="2">DUOXIRENSHENG_FW03</strain>
        <tissue evidence="2">Leaves</tissue>
    </source>
</reference>
<feature type="chain" id="PRO_5042988442" description="Secreted protein" evidence="1">
    <location>
        <begin position="19"/>
        <end position="124"/>
    </location>
</feature>
<feature type="signal peptide" evidence="1">
    <location>
        <begin position="1"/>
        <end position="18"/>
    </location>
</feature>
<evidence type="ECO:0008006" key="4">
    <source>
        <dbReference type="Google" id="ProtNLM"/>
    </source>
</evidence>
<keyword evidence="1" id="KW-0732">Signal</keyword>
<dbReference type="EMBL" id="JAYMYS010000001">
    <property type="protein sequence ID" value="KAK7411962.1"/>
    <property type="molecule type" value="Genomic_DNA"/>
</dbReference>
<accession>A0AAN9XWM5</accession>